<dbReference type="Proteomes" id="UP000085678">
    <property type="component" value="Unplaced"/>
</dbReference>
<dbReference type="PANTHER" id="PTHR42738">
    <property type="entry name" value="HYDROXYMETHYLGLUTARYL-COA LYASE"/>
    <property type="match status" value="1"/>
</dbReference>
<dbReference type="InterPro" id="IPR013785">
    <property type="entry name" value="Aldolase_TIM"/>
</dbReference>
<evidence type="ECO:0000256" key="5">
    <source>
        <dbReference type="ARBA" id="ARBA00023239"/>
    </source>
</evidence>
<accession>A0A1S3IKW7</accession>
<reference evidence="9" key="1">
    <citation type="submission" date="2025-08" db="UniProtKB">
        <authorList>
            <consortium name="RefSeq"/>
        </authorList>
    </citation>
    <scope>IDENTIFICATION</scope>
    <source>
        <tissue evidence="9">Gonads</tissue>
    </source>
</reference>
<dbReference type="EC" id="4.1.3.4" evidence="3"/>
<evidence type="ECO:0000256" key="4">
    <source>
        <dbReference type="ARBA" id="ARBA00022723"/>
    </source>
</evidence>
<dbReference type="InterPro" id="IPR043594">
    <property type="entry name" value="HMGL"/>
</dbReference>
<comment type="pathway">
    <text evidence="1">Metabolic intermediate metabolism; (S)-3-hydroxy-3-methylglutaryl-CoA degradation; acetoacetate from (S)-3-hydroxy-3-methylglutaryl-CoA: step 1/1.</text>
</comment>
<evidence type="ECO:0000256" key="3">
    <source>
        <dbReference type="ARBA" id="ARBA00012910"/>
    </source>
</evidence>
<dbReference type="GO" id="GO:0006552">
    <property type="term" value="P:L-leucine catabolic process"/>
    <property type="evidence" value="ECO:0007669"/>
    <property type="project" value="TreeGrafter"/>
</dbReference>
<dbReference type="SUPFAM" id="SSF51569">
    <property type="entry name" value="Aldolase"/>
    <property type="match status" value="1"/>
</dbReference>
<dbReference type="STRING" id="7574.A0A1S3IKW7"/>
<evidence type="ECO:0000256" key="6">
    <source>
        <dbReference type="ARBA" id="ARBA00049877"/>
    </source>
</evidence>
<evidence type="ECO:0000256" key="1">
    <source>
        <dbReference type="ARBA" id="ARBA00005143"/>
    </source>
</evidence>
<dbReference type="RefSeq" id="XP_013398890.1">
    <property type="nucleotide sequence ID" value="XM_013543436.1"/>
</dbReference>
<evidence type="ECO:0000259" key="7">
    <source>
        <dbReference type="PROSITE" id="PS50991"/>
    </source>
</evidence>
<protein>
    <recommendedName>
        <fullName evidence="3">hydroxymethylglutaryl-CoA lyase</fullName>
        <ecNumber evidence="3">4.1.3.4</ecNumber>
    </recommendedName>
</protein>
<dbReference type="CDD" id="cd07938">
    <property type="entry name" value="DRE_TIM_HMGL"/>
    <property type="match status" value="1"/>
</dbReference>
<dbReference type="UniPathway" id="UPA00896">
    <property type="reaction ID" value="UER00863"/>
</dbReference>
<dbReference type="GeneID" id="106165272"/>
<evidence type="ECO:0000313" key="9">
    <source>
        <dbReference type="RefSeq" id="XP_013398890.1"/>
    </source>
</evidence>
<dbReference type="InParanoid" id="A0A1S3IKW7"/>
<evidence type="ECO:0000256" key="2">
    <source>
        <dbReference type="ARBA" id="ARBA00009405"/>
    </source>
</evidence>
<dbReference type="FunCoup" id="A0A1S3IKW7">
    <property type="interactions" value="1584"/>
</dbReference>
<comment type="similarity">
    <text evidence="2">Belongs to the HMG-CoA lyase family.</text>
</comment>
<dbReference type="FunFam" id="3.20.20.70:FF:000038">
    <property type="entry name" value="Hydroxymethylglutaryl-CoA lyase, mitochondrial"/>
    <property type="match status" value="1"/>
</dbReference>
<dbReference type="GO" id="GO:0046872">
    <property type="term" value="F:metal ion binding"/>
    <property type="evidence" value="ECO:0007669"/>
    <property type="project" value="UniProtKB-KW"/>
</dbReference>
<dbReference type="AlphaFoldDB" id="A0A1S3IKW7"/>
<dbReference type="OrthoDB" id="1905920at2759"/>
<dbReference type="GO" id="GO:0004419">
    <property type="term" value="F:hydroxymethylglutaryl-CoA lyase activity"/>
    <property type="evidence" value="ECO:0007669"/>
    <property type="project" value="UniProtKB-EC"/>
</dbReference>
<dbReference type="PROSITE" id="PS50991">
    <property type="entry name" value="PYR_CT"/>
    <property type="match status" value="1"/>
</dbReference>
<dbReference type="Gene3D" id="3.20.20.70">
    <property type="entry name" value="Aldolase class I"/>
    <property type="match status" value="1"/>
</dbReference>
<sequence>MVVQTASKSVCLMTAGRRLFNLSRQLTRGYTTGAWPGLPSFVKVVEVGPRDGLQNEKEIVSTETKIKFIDLLSASGLPVIEATSFVSAKWVPQMGDHHEVLNGIHKKSGVTYSVLTPNVRGFNDAKASGASEVAVFGAASETFSQKNINCSVDESISRFTEVSQAAKEAGIPVRGYVSCVVGCPYEGPVPPQKVAEVAKKLLDLGCHEISLGDTIGVGTPASIKAMLEEVKRAVPVEKLAIHCHNTYGQALANIFAALQMGVSVVDSSAAGLGGCPYAKGATGNVATEDVLYMLHGLGIKTGVDLQKVIEAGAFISKALGRKTNSMVGQAKSHL</sequence>
<dbReference type="NCBIfam" id="NF004283">
    <property type="entry name" value="PRK05692.1"/>
    <property type="match status" value="1"/>
</dbReference>
<keyword evidence="4" id="KW-0479">Metal-binding</keyword>
<keyword evidence="5 9" id="KW-0456">Lyase</keyword>
<dbReference type="GO" id="GO:0046951">
    <property type="term" value="P:ketone body biosynthetic process"/>
    <property type="evidence" value="ECO:0007669"/>
    <property type="project" value="TreeGrafter"/>
</dbReference>
<dbReference type="KEGG" id="lak:106165272"/>
<comment type="catalytic activity">
    <reaction evidence="6">
        <text>(3S)-3-hydroxy-3-methylglutaryl-CoA = acetoacetate + acetyl-CoA</text>
        <dbReference type="Rhea" id="RHEA:24404"/>
        <dbReference type="ChEBI" id="CHEBI:13705"/>
        <dbReference type="ChEBI" id="CHEBI:43074"/>
        <dbReference type="ChEBI" id="CHEBI:57288"/>
        <dbReference type="EC" id="4.1.3.4"/>
    </reaction>
</comment>
<dbReference type="InterPro" id="IPR000891">
    <property type="entry name" value="PYR_CT"/>
</dbReference>
<keyword evidence="8" id="KW-1185">Reference proteome</keyword>
<gene>
    <name evidence="9" type="primary">LOC106165272</name>
</gene>
<dbReference type="PANTHER" id="PTHR42738:SF7">
    <property type="entry name" value="HYDROXYMETHYLGLUTARYL-COA LYASE"/>
    <property type="match status" value="1"/>
</dbReference>
<feature type="domain" description="Pyruvate carboxyltransferase" evidence="7">
    <location>
        <begin position="42"/>
        <end position="309"/>
    </location>
</feature>
<evidence type="ECO:0000313" key="8">
    <source>
        <dbReference type="Proteomes" id="UP000085678"/>
    </source>
</evidence>
<dbReference type="Pfam" id="PF00682">
    <property type="entry name" value="HMGL-like"/>
    <property type="match status" value="1"/>
</dbReference>
<proteinExistence type="inferred from homology"/>
<name>A0A1S3IKW7_LINAN</name>
<organism evidence="8 9">
    <name type="scientific">Lingula anatina</name>
    <name type="common">Brachiopod</name>
    <name type="synonym">Lingula unguis</name>
    <dbReference type="NCBI Taxonomy" id="7574"/>
    <lineage>
        <taxon>Eukaryota</taxon>
        <taxon>Metazoa</taxon>
        <taxon>Spiralia</taxon>
        <taxon>Lophotrochozoa</taxon>
        <taxon>Brachiopoda</taxon>
        <taxon>Linguliformea</taxon>
        <taxon>Lingulata</taxon>
        <taxon>Lingulida</taxon>
        <taxon>Linguloidea</taxon>
        <taxon>Lingulidae</taxon>
        <taxon>Lingula</taxon>
    </lineage>
</organism>